<feature type="binding site" evidence="15">
    <location>
        <position position="181"/>
    </location>
    <ligand>
        <name>FAD</name>
        <dbReference type="ChEBI" id="CHEBI:57692"/>
    </ligand>
</feature>
<feature type="binding site" evidence="15">
    <location>
        <position position="162"/>
    </location>
    <ligand>
        <name>FAD</name>
        <dbReference type="ChEBI" id="CHEBI:57692"/>
    </ligand>
</feature>
<dbReference type="InterPro" id="IPR017927">
    <property type="entry name" value="FAD-bd_FR_type"/>
</dbReference>
<evidence type="ECO:0000256" key="16">
    <source>
        <dbReference type="RuleBase" id="RU361226"/>
    </source>
</evidence>
<evidence type="ECO:0000256" key="4">
    <source>
        <dbReference type="ARBA" id="ARBA00022630"/>
    </source>
</evidence>
<dbReference type="Pfam" id="PF00175">
    <property type="entry name" value="NAD_binding_1"/>
    <property type="match status" value="1"/>
</dbReference>
<feature type="binding site" evidence="15">
    <location>
        <position position="230"/>
    </location>
    <ligand>
        <name>FAD</name>
        <dbReference type="ChEBI" id="CHEBI:57692"/>
    </ligand>
</feature>
<dbReference type="InterPro" id="IPR017938">
    <property type="entry name" value="Riboflavin_synthase-like_b-brl"/>
</dbReference>
<keyword evidence="11" id="KW-0496">Mitochondrion</keyword>
<dbReference type="PROSITE" id="PS51384">
    <property type="entry name" value="FAD_FR"/>
    <property type="match status" value="1"/>
</dbReference>
<evidence type="ECO:0000256" key="17">
    <source>
        <dbReference type="SAM" id="MobiDB-lite"/>
    </source>
</evidence>
<protein>
    <recommendedName>
        <fullName evidence="16">NADH-cytochrome b5 reductase</fullName>
        <ecNumber evidence="16">1.6.2.2</ecNumber>
    </recommendedName>
</protein>
<keyword evidence="4 15" id="KW-0285">Flavoprotein</keyword>
<evidence type="ECO:0000256" key="15">
    <source>
        <dbReference type="PIRSR" id="PIRSR601834-1"/>
    </source>
</evidence>
<keyword evidence="8" id="KW-1133">Transmembrane helix</keyword>
<evidence type="ECO:0000256" key="14">
    <source>
        <dbReference type="ARBA" id="ARBA00047682"/>
    </source>
</evidence>
<reference evidence="19 20" key="1">
    <citation type="journal article" date="2018" name="BMC Genomics">
        <title>Genomic evidence for intraspecific hybridization in a clonal and extremely halotolerant yeast.</title>
        <authorList>
            <person name="Gostincar C."/>
            <person name="Stajich J.E."/>
            <person name="Zupancic J."/>
            <person name="Zalar P."/>
            <person name="Gunde-Cimerman N."/>
        </authorList>
    </citation>
    <scope>NUCLEOTIDE SEQUENCE [LARGE SCALE GENOMIC DNA]</scope>
    <source>
        <strain evidence="19 20">EXF-2682</strain>
    </source>
</reference>
<keyword evidence="6" id="KW-1000">Mitochondrion outer membrane</keyword>
<dbReference type="InterPro" id="IPR001709">
    <property type="entry name" value="Flavoprot_Pyr_Nucl_cyt_Rdtase"/>
</dbReference>
<feature type="binding site" evidence="15">
    <location>
        <position position="163"/>
    </location>
    <ligand>
        <name>FAD</name>
        <dbReference type="ChEBI" id="CHEBI:57692"/>
    </ligand>
</feature>
<evidence type="ECO:0000256" key="5">
    <source>
        <dbReference type="ARBA" id="ARBA00022692"/>
    </source>
</evidence>
<dbReference type="InterPro" id="IPR001834">
    <property type="entry name" value="CBR-like"/>
</dbReference>
<organism evidence="19 20">
    <name type="scientific">Hortaea werneckii</name>
    <name type="common">Black yeast</name>
    <name type="synonym">Cladosporium werneckii</name>
    <dbReference type="NCBI Taxonomy" id="91943"/>
    <lineage>
        <taxon>Eukaryota</taxon>
        <taxon>Fungi</taxon>
        <taxon>Dikarya</taxon>
        <taxon>Ascomycota</taxon>
        <taxon>Pezizomycotina</taxon>
        <taxon>Dothideomycetes</taxon>
        <taxon>Dothideomycetidae</taxon>
        <taxon>Mycosphaerellales</taxon>
        <taxon>Teratosphaeriaceae</taxon>
        <taxon>Hortaea</taxon>
    </lineage>
</organism>
<dbReference type="CDD" id="cd06183">
    <property type="entry name" value="cyt_b5_reduct_like"/>
    <property type="match status" value="1"/>
</dbReference>
<feature type="binding site" evidence="15">
    <location>
        <position position="179"/>
    </location>
    <ligand>
        <name>FAD</name>
        <dbReference type="ChEBI" id="CHEBI:57692"/>
    </ligand>
</feature>
<evidence type="ECO:0000256" key="2">
    <source>
        <dbReference type="ARBA" id="ARBA00004572"/>
    </source>
</evidence>
<comment type="cofactor">
    <cofactor evidence="1 15 16">
        <name>FAD</name>
        <dbReference type="ChEBI" id="CHEBI:57692"/>
    </cofactor>
</comment>
<feature type="binding site" evidence="15">
    <location>
        <position position="188"/>
    </location>
    <ligand>
        <name>FAD</name>
        <dbReference type="ChEBI" id="CHEBI:57692"/>
    </ligand>
</feature>
<dbReference type="EC" id="1.6.2.2" evidence="16"/>
<dbReference type="InterPro" id="IPR001433">
    <property type="entry name" value="OxRdtase_FAD/NAD-bd"/>
</dbReference>
<dbReference type="PANTHER" id="PTHR19370">
    <property type="entry name" value="NADH-CYTOCHROME B5 REDUCTASE"/>
    <property type="match status" value="1"/>
</dbReference>
<name>A0A3M7CRQ2_HORWE</name>
<dbReference type="GO" id="GO:0005741">
    <property type="term" value="C:mitochondrial outer membrane"/>
    <property type="evidence" value="ECO:0007669"/>
    <property type="project" value="UniProtKB-SubCell"/>
</dbReference>
<dbReference type="PANTHER" id="PTHR19370:SF171">
    <property type="entry name" value="NADH-CYTOCHROME B5 REDUCTASE 2"/>
    <property type="match status" value="1"/>
</dbReference>
<dbReference type="AlphaFoldDB" id="A0A3M7CRQ2"/>
<comment type="catalytic activity">
    <reaction evidence="14 16">
        <text>2 Fe(III)-[cytochrome b5] + NADH = 2 Fe(II)-[cytochrome b5] + NAD(+) + H(+)</text>
        <dbReference type="Rhea" id="RHEA:46680"/>
        <dbReference type="Rhea" id="RHEA-COMP:10438"/>
        <dbReference type="Rhea" id="RHEA-COMP:10439"/>
        <dbReference type="ChEBI" id="CHEBI:15378"/>
        <dbReference type="ChEBI" id="CHEBI:29033"/>
        <dbReference type="ChEBI" id="CHEBI:29034"/>
        <dbReference type="ChEBI" id="CHEBI:57540"/>
        <dbReference type="ChEBI" id="CHEBI:57945"/>
        <dbReference type="EC" id="1.6.2.2"/>
    </reaction>
</comment>
<dbReference type="InterPro" id="IPR008333">
    <property type="entry name" value="Cbr1-like_FAD-bd_dom"/>
</dbReference>
<evidence type="ECO:0000256" key="9">
    <source>
        <dbReference type="ARBA" id="ARBA00023002"/>
    </source>
</evidence>
<keyword evidence="5" id="KW-0812">Transmembrane</keyword>
<feature type="region of interest" description="Disordered" evidence="17">
    <location>
        <begin position="73"/>
        <end position="99"/>
    </location>
</feature>
<dbReference type="PRINTS" id="PR00406">
    <property type="entry name" value="CYTB5RDTASE"/>
</dbReference>
<proteinExistence type="inferred from homology"/>
<evidence type="ECO:0000256" key="3">
    <source>
        <dbReference type="ARBA" id="ARBA00006105"/>
    </source>
</evidence>
<gene>
    <name evidence="19" type="ORF">D0863_13578</name>
</gene>
<dbReference type="OrthoDB" id="432685at2759"/>
<dbReference type="Proteomes" id="UP000269276">
    <property type="component" value="Unassembled WGS sequence"/>
</dbReference>
<dbReference type="FunFam" id="2.40.30.10:FF:000032">
    <property type="entry name" value="NADH-cytochrome b5 reductase"/>
    <property type="match status" value="1"/>
</dbReference>
<comment type="function">
    <text evidence="13">May mediate the reduction of outer membrane cytochrome b5.</text>
</comment>
<feature type="binding site" evidence="15">
    <location>
        <position position="189"/>
    </location>
    <ligand>
        <name>FAD</name>
        <dbReference type="ChEBI" id="CHEBI:57692"/>
    </ligand>
</feature>
<evidence type="ECO:0000256" key="1">
    <source>
        <dbReference type="ARBA" id="ARBA00001974"/>
    </source>
</evidence>
<comment type="similarity">
    <text evidence="3 16">Belongs to the flavoprotein pyridine nucleotide cytochrome reductase family.</text>
</comment>
<evidence type="ECO:0000256" key="8">
    <source>
        <dbReference type="ARBA" id="ARBA00022989"/>
    </source>
</evidence>
<keyword evidence="10 16" id="KW-0520">NAD</keyword>
<evidence type="ECO:0000256" key="6">
    <source>
        <dbReference type="ARBA" id="ARBA00022787"/>
    </source>
</evidence>
<evidence type="ECO:0000256" key="12">
    <source>
        <dbReference type="ARBA" id="ARBA00023136"/>
    </source>
</evidence>
<dbReference type="VEuPathDB" id="FungiDB:BTJ68_05633"/>
<evidence type="ECO:0000259" key="18">
    <source>
        <dbReference type="PROSITE" id="PS51384"/>
    </source>
</evidence>
<dbReference type="Gene3D" id="3.40.50.80">
    <property type="entry name" value="Nucleotide-binding domain of ferredoxin-NADP reductase (FNR) module"/>
    <property type="match status" value="1"/>
</dbReference>
<dbReference type="Pfam" id="PF00970">
    <property type="entry name" value="FAD_binding_6"/>
    <property type="match status" value="1"/>
</dbReference>
<dbReference type="EMBL" id="QWIP01000782">
    <property type="protein sequence ID" value="RMY54624.1"/>
    <property type="molecule type" value="Genomic_DNA"/>
</dbReference>
<comment type="subcellular location">
    <subcellularLocation>
        <location evidence="2">Mitochondrion outer membrane</location>
        <topology evidence="2">Single-pass membrane protein</topology>
    </subcellularLocation>
</comment>
<dbReference type="SUPFAM" id="SSF63380">
    <property type="entry name" value="Riboflavin synthase domain-like"/>
    <property type="match status" value="1"/>
</dbReference>
<dbReference type="InterPro" id="IPR039261">
    <property type="entry name" value="FNR_nucleotide-bd"/>
</dbReference>
<sequence>MIASSSCTVVSSAVKMFSNRLFRPAQQLSGHVRRYATEPPKSGGSGAGLYGAIGAAALGGGYWYMNQGSHGSVNESAAHGQPASKTEEQNVPAKAGPNAVKTFTGGDQGFIPLVLDSTEQVSHNTKKLRFKLSSEDAVAGLPVASALITKYKGPEMEKPVIRPYTPVSDEDQPGYLDFVVKKYPNGPMSEHIHNMNVGQSLDMKGPIPKYPYEANKHDHVAMIAGGTGITPMYQVARAIFKNPDDKTKVTLVYGNVSEEDILLKKELQDLENKYPQRFRAFYLLDNPPEGWQQGKGFITKDVLKTVLPKEGNLKLFVCGPPGMYKAISGPKNSPADQGELSGYLAELGYNKDQVYKF</sequence>
<dbReference type="Gene3D" id="2.40.30.10">
    <property type="entry name" value="Translation factors"/>
    <property type="match status" value="1"/>
</dbReference>
<feature type="binding site" evidence="15">
    <location>
        <position position="164"/>
    </location>
    <ligand>
        <name>FAD</name>
        <dbReference type="ChEBI" id="CHEBI:57692"/>
    </ligand>
</feature>
<comment type="caution">
    <text evidence="19">The sequence shown here is derived from an EMBL/GenBank/DDBJ whole genome shotgun (WGS) entry which is preliminary data.</text>
</comment>
<keyword evidence="12" id="KW-0472">Membrane</keyword>
<evidence type="ECO:0000256" key="7">
    <source>
        <dbReference type="ARBA" id="ARBA00022827"/>
    </source>
</evidence>
<evidence type="ECO:0000313" key="19">
    <source>
        <dbReference type="EMBL" id="RMY54624.1"/>
    </source>
</evidence>
<accession>A0A3M7CRQ2</accession>
<evidence type="ECO:0000256" key="11">
    <source>
        <dbReference type="ARBA" id="ARBA00023128"/>
    </source>
</evidence>
<evidence type="ECO:0000256" key="13">
    <source>
        <dbReference type="ARBA" id="ARBA00037464"/>
    </source>
</evidence>
<evidence type="ECO:0000313" key="20">
    <source>
        <dbReference type="Proteomes" id="UP000269276"/>
    </source>
</evidence>
<dbReference type="GO" id="GO:0090524">
    <property type="term" value="F:cytochrome-b5 reductase activity, acting on NADH"/>
    <property type="evidence" value="ECO:0007669"/>
    <property type="project" value="UniProtKB-EC"/>
</dbReference>
<feature type="domain" description="FAD-binding FR-type" evidence="18">
    <location>
        <begin position="108"/>
        <end position="213"/>
    </location>
</feature>
<dbReference type="SUPFAM" id="SSF52343">
    <property type="entry name" value="Ferredoxin reductase-like, C-terminal NADP-linked domain"/>
    <property type="match status" value="1"/>
</dbReference>
<dbReference type="FunFam" id="3.40.50.80:FF:000009">
    <property type="entry name" value="NADH-cytochrome b5 reductase"/>
    <property type="match status" value="1"/>
</dbReference>
<dbReference type="PRINTS" id="PR00371">
    <property type="entry name" value="FPNCR"/>
</dbReference>
<keyword evidence="7 15" id="KW-0274">FAD</keyword>
<evidence type="ECO:0000256" key="10">
    <source>
        <dbReference type="ARBA" id="ARBA00023027"/>
    </source>
</evidence>
<dbReference type="GO" id="GO:0006696">
    <property type="term" value="P:ergosterol biosynthetic process"/>
    <property type="evidence" value="ECO:0007669"/>
    <property type="project" value="TreeGrafter"/>
</dbReference>
<keyword evidence="9 16" id="KW-0560">Oxidoreductase</keyword>